<dbReference type="KEGG" id="ssai:N0B31_08975"/>
<dbReference type="Proteomes" id="UP001057580">
    <property type="component" value="Chromosome"/>
</dbReference>
<dbReference type="Gene3D" id="3.40.50.1820">
    <property type="entry name" value="alpha/beta hydrolase"/>
    <property type="match status" value="1"/>
</dbReference>
<dbReference type="Pfam" id="PF12697">
    <property type="entry name" value="Abhydrolase_6"/>
    <property type="match status" value="1"/>
</dbReference>
<dbReference type="AlphaFoldDB" id="A0A9E7R6L1"/>
<evidence type="ECO:0000313" key="3">
    <source>
        <dbReference type="Proteomes" id="UP001057580"/>
    </source>
</evidence>
<dbReference type="InterPro" id="IPR050228">
    <property type="entry name" value="Carboxylesterase_BioH"/>
</dbReference>
<gene>
    <name evidence="2" type="ORF">N0B31_08975</name>
</gene>
<keyword evidence="3" id="KW-1185">Reference proteome</keyword>
<evidence type="ECO:0000313" key="2">
    <source>
        <dbReference type="EMBL" id="UWM56411.1"/>
    </source>
</evidence>
<protein>
    <submittedName>
        <fullName evidence="2">Alpha/beta fold hydrolase</fullName>
    </submittedName>
</protein>
<organism evidence="2 3">
    <name type="scientific">Salinirubellus salinus</name>
    <dbReference type="NCBI Taxonomy" id="1364945"/>
    <lineage>
        <taxon>Archaea</taxon>
        <taxon>Methanobacteriati</taxon>
        <taxon>Methanobacteriota</taxon>
        <taxon>Stenosarchaea group</taxon>
        <taxon>Halobacteria</taxon>
        <taxon>Halobacteriales</taxon>
        <taxon>Natronomonadaceae</taxon>
        <taxon>Salinirubellus</taxon>
    </lineage>
</organism>
<dbReference type="InterPro" id="IPR029058">
    <property type="entry name" value="AB_hydrolase_fold"/>
</dbReference>
<dbReference type="GO" id="GO:0016787">
    <property type="term" value="F:hydrolase activity"/>
    <property type="evidence" value="ECO:0007669"/>
    <property type="project" value="UniProtKB-KW"/>
</dbReference>
<dbReference type="PRINTS" id="PR00111">
    <property type="entry name" value="ABHYDROLASE"/>
</dbReference>
<dbReference type="InterPro" id="IPR000073">
    <property type="entry name" value="AB_hydrolase_1"/>
</dbReference>
<reference evidence="2" key="1">
    <citation type="submission" date="2022-09" db="EMBL/GenBank/DDBJ databases">
        <title>Diverse halophilic archaea isolated from saline environments.</title>
        <authorList>
            <person name="Cui H.-L."/>
        </authorList>
    </citation>
    <scope>NUCLEOTIDE SEQUENCE</scope>
    <source>
        <strain evidence="2">ZS-35-S2</strain>
    </source>
</reference>
<feature type="domain" description="AB hydrolase-1" evidence="1">
    <location>
        <begin position="21"/>
        <end position="241"/>
    </location>
</feature>
<keyword evidence="2" id="KW-0378">Hydrolase</keyword>
<dbReference type="GeneID" id="74942551"/>
<dbReference type="EMBL" id="CP104003">
    <property type="protein sequence ID" value="UWM56411.1"/>
    <property type="molecule type" value="Genomic_DNA"/>
</dbReference>
<dbReference type="PANTHER" id="PTHR43194">
    <property type="entry name" value="HYDROLASE ALPHA/BETA FOLD FAMILY"/>
    <property type="match status" value="1"/>
</dbReference>
<dbReference type="RefSeq" id="WP_260643525.1">
    <property type="nucleotide sequence ID" value="NZ_CP104003.1"/>
</dbReference>
<name>A0A9E7R6L1_9EURY</name>
<proteinExistence type="predicted"/>
<dbReference type="SUPFAM" id="SSF53474">
    <property type="entry name" value="alpha/beta-Hydrolases"/>
    <property type="match status" value="1"/>
</dbReference>
<sequence length="250" mass="26912">METVTHDERETAYRRVGDPEVLYVHGSGASHNVWANQYGRGRASVALDLSGHGRSEDVDTPSGMETMDAYADDVVAVAERTGADVLCGNSLGGAVAQHVALERDLDLSGLVLVGTGPTLAVDEGLDSLLASEFEKAIDVLHRPDLLFHDPDPEDVERSKEAMRECGQAVTLRDFRSCDTFDSRDRLGEVDVPTLVVHGEHDGMTPPELHAELADGIPDATLVEIADAAHLPFVERPTAFDDAVDAFLDGR</sequence>
<evidence type="ECO:0000259" key="1">
    <source>
        <dbReference type="Pfam" id="PF12697"/>
    </source>
</evidence>
<accession>A0A9E7R6L1</accession>
<dbReference type="PANTHER" id="PTHR43194:SF2">
    <property type="entry name" value="PEROXISOMAL MEMBRANE PROTEIN LPX1"/>
    <property type="match status" value="1"/>
</dbReference>